<dbReference type="GO" id="GO:0016829">
    <property type="term" value="F:lyase activity"/>
    <property type="evidence" value="ECO:0007669"/>
    <property type="project" value="UniProtKB-KW"/>
</dbReference>
<dbReference type="Gene3D" id="3.40.50.720">
    <property type="entry name" value="NAD(P)-binding Rossmann-like Domain"/>
    <property type="match status" value="1"/>
</dbReference>
<dbReference type="InterPro" id="IPR036291">
    <property type="entry name" value="NAD(P)-bd_dom_sf"/>
</dbReference>
<protein>
    <submittedName>
        <fullName evidence="2">Uncharacterized sugar epimerase YhfK</fullName>
        <ecNumber evidence="2">4.-.-.-</ecNumber>
    </submittedName>
</protein>
<evidence type="ECO:0000313" key="3">
    <source>
        <dbReference type="Proteomes" id="UP000433089"/>
    </source>
</evidence>
<sequence length="215" mass="23817">MSKVFIIGANGKVGKNLVNVLNEKKEHDVAVGVRKEEQFSYFEDKGVQPIHLNLEDDIETITKAIKGFDVVVFTAGSGGHTGPDKTLMIDLDGAAKAIEAAEKNAVKQFIMVSSIDSDRRNYWKPESMKPYFIAKHYADRILKESNLNYTILRPGVLSDERGTGKITTDPAGSETSRISREDVARVIEASIGNEKAYRKILTLLQGNTPIETLYN</sequence>
<dbReference type="PANTHER" id="PTHR15020">
    <property type="entry name" value="FLAVIN REDUCTASE-RELATED"/>
    <property type="match status" value="1"/>
</dbReference>
<proteinExistence type="predicted"/>
<accession>A0A653RIN3</accession>
<evidence type="ECO:0000313" key="2">
    <source>
        <dbReference type="EMBL" id="VXB55191.1"/>
    </source>
</evidence>
<keyword evidence="2" id="KW-0456">Lyase</keyword>
<dbReference type="EMBL" id="CABWLH010000009">
    <property type="protein sequence ID" value="VXB55191.1"/>
    <property type="molecule type" value="Genomic_DNA"/>
</dbReference>
<evidence type="ECO:0000259" key="1">
    <source>
        <dbReference type="Pfam" id="PF13460"/>
    </source>
</evidence>
<dbReference type="Pfam" id="PF13460">
    <property type="entry name" value="NAD_binding_10"/>
    <property type="match status" value="1"/>
</dbReference>
<organism evidence="2 3">
    <name type="scientific">Bacillus altitudinis</name>
    <dbReference type="NCBI Taxonomy" id="293387"/>
    <lineage>
        <taxon>Bacteria</taxon>
        <taxon>Bacillati</taxon>
        <taxon>Bacillota</taxon>
        <taxon>Bacilli</taxon>
        <taxon>Bacillales</taxon>
        <taxon>Bacillaceae</taxon>
        <taxon>Bacillus</taxon>
    </lineage>
</organism>
<dbReference type="AlphaFoldDB" id="A0A653RIN3"/>
<dbReference type="Proteomes" id="UP000433089">
    <property type="component" value="Unassembled WGS sequence"/>
</dbReference>
<name>A0A653RIN3_BACAB</name>
<dbReference type="CDD" id="cd05243">
    <property type="entry name" value="SDR_a5"/>
    <property type="match status" value="1"/>
</dbReference>
<dbReference type="SUPFAM" id="SSF51735">
    <property type="entry name" value="NAD(P)-binding Rossmann-fold domains"/>
    <property type="match status" value="1"/>
</dbReference>
<dbReference type="RefSeq" id="WP_041109262.1">
    <property type="nucleotide sequence ID" value="NZ_JAKROL010000028.1"/>
</dbReference>
<feature type="domain" description="NAD(P)-binding" evidence="1">
    <location>
        <begin position="8"/>
        <end position="192"/>
    </location>
</feature>
<dbReference type="PANTHER" id="PTHR15020:SF50">
    <property type="entry name" value="UPF0659 PROTEIN YMR090W"/>
    <property type="match status" value="1"/>
</dbReference>
<reference evidence="2 3" key="1">
    <citation type="submission" date="2019-10" db="EMBL/GenBank/DDBJ databases">
        <authorList>
            <person name="Karimi E."/>
        </authorList>
    </citation>
    <scope>NUCLEOTIDE SEQUENCE [LARGE SCALE GENOMIC DNA]</scope>
    <source>
        <strain evidence="2">Bacillus sp. 348</strain>
    </source>
</reference>
<dbReference type="InterPro" id="IPR016040">
    <property type="entry name" value="NAD(P)-bd_dom"/>
</dbReference>
<gene>
    <name evidence="2" type="primary">yhfK</name>
    <name evidence="2" type="ORF">BACI348_40983</name>
</gene>
<dbReference type="EC" id="4.-.-.-" evidence="2"/>